<dbReference type="InterPro" id="IPR003593">
    <property type="entry name" value="AAA+_ATPase"/>
</dbReference>
<evidence type="ECO:0000313" key="7">
    <source>
        <dbReference type="Proteomes" id="UP000659124"/>
    </source>
</evidence>
<dbReference type="SUPFAM" id="SSF52540">
    <property type="entry name" value="P-loop containing nucleoside triphosphate hydrolases"/>
    <property type="match status" value="1"/>
</dbReference>
<protein>
    <submittedName>
        <fullName evidence="6">ABC transporter ATP-binding protein</fullName>
    </submittedName>
</protein>
<comment type="similarity">
    <text evidence="1">Belongs to the ABC transporter superfamily.</text>
</comment>
<gene>
    <name evidence="6" type="ORF">ICL07_10700</name>
</gene>
<keyword evidence="3" id="KW-0547">Nucleotide-binding</keyword>
<keyword evidence="7" id="KW-1185">Reference proteome</keyword>
<dbReference type="PANTHER" id="PTHR43335">
    <property type="entry name" value="ABC TRANSPORTER, ATP-BINDING PROTEIN"/>
    <property type="match status" value="1"/>
</dbReference>
<dbReference type="InterPro" id="IPR017871">
    <property type="entry name" value="ABC_transporter-like_CS"/>
</dbReference>
<evidence type="ECO:0000256" key="3">
    <source>
        <dbReference type="ARBA" id="ARBA00022741"/>
    </source>
</evidence>
<keyword evidence="2" id="KW-0813">Transport</keyword>
<dbReference type="PANTHER" id="PTHR43335:SF2">
    <property type="entry name" value="ABC TRANSPORTER, ATP-BINDING PROTEIN"/>
    <property type="match status" value="1"/>
</dbReference>
<dbReference type="Gene3D" id="3.40.50.300">
    <property type="entry name" value="P-loop containing nucleotide triphosphate hydrolases"/>
    <property type="match status" value="1"/>
</dbReference>
<comment type="caution">
    <text evidence="6">The sequence shown here is derived from an EMBL/GenBank/DDBJ whole genome shotgun (WGS) entry which is preliminary data.</text>
</comment>
<dbReference type="Pfam" id="PF00005">
    <property type="entry name" value="ABC_tran"/>
    <property type="match status" value="1"/>
</dbReference>
<evidence type="ECO:0000256" key="1">
    <source>
        <dbReference type="ARBA" id="ARBA00005417"/>
    </source>
</evidence>
<dbReference type="PROSITE" id="PS00211">
    <property type="entry name" value="ABC_TRANSPORTER_1"/>
    <property type="match status" value="1"/>
</dbReference>
<evidence type="ECO:0000256" key="4">
    <source>
        <dbReference type="ARBA" id="ARBA00022840"/>
    </source>
</evidence>
<dbReference type="InterPro" id="IPR003439">
    <property type="entry name" value="ABC_transporter-like_ATP-bd"/>
</dbReference>
<dbReference type="Proteomes" id="UP000659124">
    <property type="component" value="Unassembled WGS sequence"/>
</dbReference>
<evidence type="ECO:0000256" key="2">
    <source>
        <dbReference type="ARBA" id="ARBA00022448"/>
    </source>
</evidence>
<evidence type="ECO:0000313" key="6">
    <source>
        <dbReference type="EMBL" id="MBC9930846.1"/>
    </source>
</evidence>
<dbReference type="SMART" id="SM00382">
    <property type="entry name" value="AAA"/>
    <property type="match status" value="1"/>
</dbReference>
<sequence>MSILSLQNISKKYGAVQALSGVSFDVPKGAVYGILGPNGSGKTTLLGIVTDVLKADTGSFTLFDQPATARQRRQMGTLLETPNFYHYLSGYRNLEIAAAIKQRGHDDIARVLQICGLTARQHAAFKTYSLGMKQRLAIASVLLGDPDVLVLDEPTNGLDPSGIAEVRELVRQLAGAGKTIILASHLLDEVEKVCTHVAILRRGQLLKSGSVEAVISRHDFLELAATDNTALQTALAAYPGCTSAQLNGNVVVAVFNDSPDAAAVNRYLSQQGIWLQHLQLRKKSLEKAFLEITNDPA</sequence>
<keyword evidence="4 6" id="KW-0067">ATP-binding</keyword>
<name>A0ABR7TK26_9BACT</name>
<feature type="domain" description="ABC transporter" evidence="5">
    <location>
        <begin position="4"/>
        <end position="227"/>
    </location>
</feature>
<dbReference type="RefSeq" id="WP_188087893.1">
    <property type="nucleotide sequence ID" value="NZ_JACVFC010000001.1"/>
</dbReference>
<dbReference type="EMBL" id="JACVFC010000001">
    <property type="protein sequence ID" value="MBC9930846.1"/>
    <property type="molecule type" value="Genomic_DNA"/>
</dbReference>
<evidence type="ECO:0000259" key="5">
    <source>
        <dbReference type="PROSITE" id="PS50893"/>
    </source>
</evidence>
<dbReference type="PROSITE" id="PS50893">
    <property type="entry name" value="ABC_TRANSPORTER_2"/>
    <property type="match status" value="1"/>
</dbReference>
<accession>A0ABR7TK26</accession>
<dbReference type="GO" id="GO:0005524">
    <property type="term" value="F:ATP binding"/>
    <property type="evidence" value="ECO:0007669"/>
    <property type="project" value="UniProtKB-KW"/>
</dbReference>
<dbReference type="InterPro" id="IPR027417">
    <property type="entry name" value="P-loop_NTPase"/>
</dbReference>
<reference evidence="6 7" key="1">
    <citation type="submission" date="2020-09" db="EMBL/GenBank/DDBJ databases">
        <title>Genome sequences of type strains of Chitinophaga qingshengii and Chitinophaga varians.</title>
        <authorList>
            <person name="Kittiwongwattana C."/>
        </authorList>
    </citation>
    <scope>NUCLEOTIDE SEQUENCE [LARGE SCALE GENOMIC DNA]</scope>
    <source>
        <strain evidence="6 7">JCM 30026</strain>
    </source>
</reference>
<proteinExistence type="inferred from homology"/>
<organism evidence="6 7">
    <name type="scientific">Chitinophaga qingshengii</name>
    <dbReference type="NCBI Taxonomy" id="1569794"/>
    <lineage>
        <taxon>Bacteria</taxon>
        <taxon>Pseudomonadati</taxon>
        <taxon>Bacteroidota</taxon>
        <taxon>Chitinophagia</taxon>
        <taxon>Chitinophagales</taxon>
        <taxon>Chitinophagaceae</taxon>
        <taxon>Chitinophaga</taxon>
    </lineage>
</organism>